<organism evidence="1 2">
    <name type="scientific">Acrobeloides nanus</name>
    <dbReference type="NCBI Taxonomy" id="290746"/>
    <lineage>
        <taxon>Eukaryota</taxon>
        <taxon>Metazoa</taxon>
        <taxon>Ecdysozoa</taxon>
        <taxon>Nematoda</taxon>
        <taxon>Chromadorea</taxon>
        <taxon>Rhabditida</taxon>
        <taxon>Tylenchina</taxon>
        <taxon>Cephalobomorpha</taxon>
        <taxon>Cephaloboidea</taxon>
        <taxon>Cephalobidae</taxon>
        <taxon>Acrobeloides</taxon>
    </lineage>
</organism>
<proteinExistence type="predicted"/>
<dbReference type="WBParaSite" id="ACRNAN_scaffold2522.g18546.t1">
    <property type="protein sequence ID" value="ACRNAN_scaffold2522.g18546.t1"/>
    <property type="gene ID" value="ACRNAN_scaffold2522.g18546"/>
</dbReference>
<dbReference type="Proteomes" id="UP000887540">
    <property type="component" value="Unplaced"/>
</dbReference>
<protein>
    <submittedName>
        <fullName evidence="2">Uncharacterized protein</fullName>
    </submittedName>
</protein>
<dbReference type="AlphaFoldDB" id="A0A914DHC9"/>
<evidence type="ECO:0000313" key="2">
    <source>
        <dbReference type="WBParaSite" id="ACRNAN_scaffold2522.g18546.t1"/>
    </source>
</evidence>
<evidence type="ECO:0000313" key="1">
    <source>
        <dbReference type="Proteomes" id="UP000887540"/>
    </source>
</evidence>
<name>A0A914DHC9_9BILA</name>
<reference evidence="2" key="1">
    <citation type="submission" date="2022-11" db="UniProtKB">
        <authorList>
            <consortium name="WormBaseParasite"/>
        </authorList>
    </citation>
    <scope>IDENTIFICATION</scope>
</reference>
<keyword evidence="1" id="KW-1185">Reference proteome</keyword>
<sequence>MSSYIERVKENLFPLSIEKEDLSKAFKEWLYNENAFDLEQDVEDCQLCNHPNIRYQFEIVNKHNENELLVGSECIKRFNIAATDEFGNILNQEESRKKVDKSRRKLISDASKRRAITSLIRLSAVEEKFDIDSFIGYLQDNGAFTPNQLSTLDWRMNEHKIRHNPGDFKMKIRRDREKDQLREMEDWKIRKLWPYMSVNQQKWYRNNTNEY</sequence>
<accession>A0A914DHC9</accession>